<sequence length="132" mass="14779">MPSPHIAKEQARKWALYHINHRDPKPGYYQNGQKINLEELSETELRFMIMTGEVTTAMLEDLKSTNRGRQFMQWIERGRVAASKRLSLTDESVKNGVRVSVAALDHRDGDGEDQGDNGDQGVVALPSPLSST</sequence>
<dbReference type="OrthoDB" id="4206314at2759"/>
<keyword evidence="3" id="KW-1185">Reference proteome</keyword>
<organism evidence="2 3">
    <name type="scientific">Ascosphaera apis ARSEF 7405</name>
    <dbReference type="NCBI Taxonomy" id="392613"/>
    <lineage>
        <taxon>Eukaryota</taxon>
        <taxon>Fungi</taxon>
        <taxon>Dikarya</taxon>
        <taxon>Ascomycota</taxon>
        <taxon>Pezizomycotina</taxon>
        <taxon>Eurotiomycetes</taxon>
        <taxon>Eurotiomycetidae</taxon>
        <taxon>Onygenales</taxon>
        <taxon>Ascosphaeraceae</taxon>
        <taxon>Ascosphaera</taxon>
    </lineage>
</organism>
<gene>
    <name evidence="2" type="ORF">AAP_05864</name>
</gene>
<evidence type="ECO:0000313" key="3">
    <source>
        <dbReference type="Proteomes" id="UP000242877"/>
    </source>
</evidence>
<name>A0A167V9B4_9EURO</name>
<feature type="region of interest" description="Disordered" evidence="1">
    <location>
        <begin position="105"/>
        <end position="132"/>
    </location>
</feature>
<protein>
    <submittedName>
        <fullName evidence="2">Uncharacterized protein</fullName>
    </submittedName>
</protein>
<dbReference type="AlphaFoldDB" id="A0A167V9B4"/>
<comment type="caution">
    <text evidence="2">The sequence shown here is derived from an EMBL/GenBank/DDBJ whole genome shotgun (WGS) entry which is preliminary data.</text>
</comment>
<dbReference type="EMBL" id="AZGZ01000037">
    <property type="protein sequence ID" value="KZZ87225.1"/>
    <property type="molecule type" value="Genomic_DNA"/>
</dbReference>
<dbReference type="VEuPathDB" id="FungiDB:AAP_05864"/>
<evidence type="ECO:0000256" key="1">
    <source>
        <dbReference type="SAM" id="MobiDB-lite"/>
    </source>
</evidence>
<accession>A0A167V9B4</accession>
<reference evidence="2 3" key="1">
    <citation type="journal article" date="2016" name="Genome Biol. Evol.">
        <title>Divergent and convergent evolution of fungal pathogenicity.</title>
        <authorList>
            <person name="Shang Y."/>
            <person name="Xiao G."/>
            <person name="Zheng P."/>
            <person name="Cen K."/>
            <person name="Zhan S."/>
            <person name="Wang C."/>
        </authorList>
    </citation>
    <scope>NUCLEOTIDE SEQUENCE [LARGE SCALE GENOMIC DNA]</scope>
    <source>
        <strain evidence="2 3">ARSEF 7405</strain>
    </source>
</reference>
<dbReference type="Proteomes" id="UP000242877">
    <property type="component" value="Unassembled WGS sequence"/>
</dbReference>
<proteinExistence type="predicted"/>
<evidence type="ECO:0000313" key="2">
    <source>
        <dbReference type="EMBL" id="KZZ87225.1"/>
    </source>
</evidence>